<gene>
    <name evidence="3" type="ORF">CLV60_10957</name>
</gene>
<dbReference type="Proteomes" id="UP000241964">
    <property type="component" value="Unassembled WGS sequence"/>
</dbReference>
<dbReference type="InterPro" id="IPR014756">
    <property type="entry name" value="Ig_E-set"/>
</dbReference>
<sequence>MRALIQYTLIILSAIWLSCSDSSSPTPPANGGNEPLELTGFSPLSGKKGTVIKIQGKHFGTDAAKVSLQINGLKATINAVTDTEISALVPDKCGLGKLVLTVNGKEVASAAAFRYLYTATTSYFSGSGLGGYEDGTPQKSKFGTLYNIAMDSKGVMFAADLGNCMVRRIETDGSTSTVAGAASGGFKDGKGNQGLMKFPIGVELAPDGSIFVADHENHAIRQLFPDGTLTTVAGEPNRPGAADGGLASAQFKRPYGVKLDKTGVLWICDTENGLIRKLANSQVTTFAGSTPGYADGKLRDAKFYMPSYLNFDENGNVFIADKHNHCIRKITPDGMVTTFAGMPTHTGYRDGEAGQAMFNQPCNIQIDKLGNLYVNDLWNHCIRLVYPDGYVTTLAGKGETEGYEEGTGENALFKHPQGCTLDKDGNLFVTDSANQRIRKLTIE</sequence>
<evidence type="ECO:0000259" key="2">
    <source>
        <dbReference type="Pfam" id="PF01833"/>
    </source>
</evidence>
<dbReference type="OrthoDB" id="791543at2"/>
<evidence type="ECO:0000313" key="3">
    <source>
        <dbReference type="EMBL" id="PSL26565.1"/>
    </source>
</evidence>
<keyword evidence="1" id="KW-0677">Repeat</keyword>
<dbReference type="AlphaFoldDB" id="A0A2P8FY39"/>
<evidence type="ECO:0000256" key="1">
    <source>
        <dbReference type="ARBA" id="ARBA00022737"/>
    </source>
</evidence>
<dbReference type="InterPro" id="IPR001258">
    <property type="entry name" value="NHL_repeat"/>
</dbReference>
<name>A0A2P8FY39_9BACT</name>
<dbReference type="Pfam" id="PF01833">
    <property type="entry name" value="TIG"/>
    <property type="match status" value="1"/>
</dbReference>
<keyword evidence="4" id="KW-1185">Reference proteome</keyword>
<dbReference type="PROSITE" id="PS51257">
    <property type="entry name" value="PROKAR_LIPOPROTEIN"/>
    <property type="match status" value="1"/>
</dbReference>
<dbReference type="InterPro" id="IPR011042">
    <property type="entry name" value="6-blade_b-propeller_TolB-like"/>
</dbReference>
<dbReference type="InterPro" id="IPR013783">
    <property type="entry name" value="Ig-like_fold"/>
</dbReference>
<accession>A0A2P8FY39</accession>
<dbReference type="Pfam" id="PF01436">
    <property type="entry name" value="NHL"/>
    <property type="match status" value="2"/>
</dbReference>
<dbReference type="EMBL" id="PYAS01000009">
    <property type="protein sequence ID" value="PSL26565.1"/>
    <property type="molecule type" value="Genomic_DNA"/>
</dbReference>
<protein>
    <submittedName>
        <fullName evidence="3">NHL repeat-containing protein</fullName>
    </submittedName>
</protein>
<reference evidence="3 4" key="1">
    <citation type="submission" date="2018-03" db="EMBL/GenBank/DDBJ databases">
        <title>Genomic Encyclopedia of Archaeal and Bacterial Type Strains, Phase II (KMG-II): from individual species to whole genera.</title>
        <authorList>
            <person name="Goeker M."/>
        </authorList>
    </citation>
    <scope>NUCLEOTIDE SEQUENCE [LARGE SCALE GENOMIC DNA]</scope>
    <source>
        <strain evidence="3 4">DSM 29057</strain>
    </source>
</reference>
<dbReference type="CDD" id="cd00603">
    <property type="entry name" value="IPT_PCSR"/>
    <property type="match status" value="1"/>
</dbReference>
<feature type="domain" description="IPT/TIG" evidence="2">
    <location>
        <begin position="38"/>
        <end position="115"/>
    </location>
</feature>
<dbReference type="Gene3D" id="2.60.40.10">
    <property type="entry name" value="Immunoglobulins"/>
    <property type="match status" value="1"/>
</dbReference>
<dbReference type="RefSeq" id="WP_106596925.1">
    <property type="nucleotide sequence ID" value="NZ_PYAS01000009.1"/>
</dbReference>
<dbReference type="PANTHER" id="PTHR13833:SF71">
    <property type="entry name" value="NHL DOMAIN-CONTAINING PROTEIN"/>
    <property type="match status" value="1"/>
</dbReference>
<dbReference type="SUPFAM" id="SSF101898">
    <property type="entry name" value="NHL repeat"/>
    <property type="match status" value="1"/>
</dbReference>
<dbReference type="InterPro" id="IPR002909">
    <property type="entry name" value="IPT_dom"/>
</dbReference>
<dbReference type="PANTHER" id="PTHR13833">
    <property type="match status" value="1"/>
</dbReference>
<evidence type="ECO:0000313" key="4">
    <source>
        <dbReference type="Proteomes" id="UP000241964"/>
    </source>
</evidence>
<dbReference type="Gene3D" id="2.120.10.30">
    <property type="entry name" value="TolB, C-terminal domain"/>
    <property type="match status" value="4"/>
</dbReference>
<proteinExistence type="predicted"/>
<organism evidence="3 4">
    <name type="scientific">Dyadobacter jiangsuensis</name>
    <dbReference type="NCBI Taxonomy" id="1591085"/>
    <lineage>
        <taxon>Bacteria</taxon>
        <taxon>Pseudomonadati</taxon>
        <taxon>Bacteroidota</taxon>
        <taxon>Cytophagia</taxon>
        <taxon>Cytophagales</taxon>
        <taxon>Spirosomataceae</taxon>
        <taxon>Dyadobacter</taxon>
    </lineage>
</organism>
<dbReference type="SUPFAM" id="SSF81296">
    <property type="entry name" value="E set domains"/>
    <property type="match status" value="1"/>
</dbReference>
<comment type="caution">
    <text evidence="3">The sequence shown here is derived from an EMBL/GenBank/DDBJ whole genome shotgun (WGS) entry which is preliminary data.</text>
</comment>